<dbReference type="CDD" id="cd06572">
    <property type="entry name" value="Histidinol_dh"/>
    <property type="match status" value="1"/>
</dbReference>
<dbReference type="GO" id="GO:0000105">
    <property type="term" value="P:L-histidine biosynthetic process"/>
    <property type="evidence" value="ECO:0007669"/>
    <property type="project" value="InterPro"/>
</dbReference>
<dbReference type="Gene3D" id="1.20.5.1300">
    <property type="match status" value="1"/>
</dbReference>
<dbReference type="GO" id="GO:0005737">
    <property type="term" value="C:cytoplasm"/>
    <property type="evidence" value="ECO:0007669"/>
    <property type="project" value="TreeGrafter"/>
</dbReference>
<evidence type="ECO:0000256" key="7">
    <source>
        <dbReference type="PIRSR" id="PIRSR000099-1"/>
    </source>
</evidence>
<evidence type="ECO:0000256" key="2">
    <source>
        <dbReference type="ARBA" id="ARBA00010178"/>
    </source>
</evidence>
<accession>A0A2M7QJR8</accession>
<evidence type="ECO:0000256" key="6">
    <source>
        <dbReference type="PIRNR" id="PIRNR000099"/>
    </source>
</evidence>
<dbReference type="PANTHER" id="PTHR21256">
    <property type="entry name" value="HISTIDINOL DEHYDROGENASE HDH"/>
    <property type="match status" value="1"/>
</dbReference>
<evidence type="ECO:0000256" key="3">
    <source>
        <dbReference type="ARBA" id="ARBA00022723"/>
    </source>
</evidence>
<keyword evidence="4" id="KW-0862">Zinc</keyword>
<reference evidence="10" key="1">
    <citation type="submission" date="2017-09" db="EMBL/GenBank/DDBJ databases">
        <title>Depth-based differentiation of microbial function through sediment-hosted aquifers and enrichment of novel symbionts in the deep terrestrial subsurface.</title>
        <authorList>
            <person name="Probst A.J."/>
            <person name="Ladd B."/>
            <person name="Jarett J.K."/>
            <person name="Geller-Mcgrath D.E."/>
            <person name="Sieber C.M.K."/>
            <person name="Emerson J.B."/>
            <person name="Anantharaman K."/>
            <person name="Thomas B.C."/>
            <person name="Malmstrom R."/>
            <person name="Stieglmeier M."/>
            <person name="Klingl A."/>
            <person name="Woyke T."/>
            <person name="Ryan C.M."/>
            <person name="Banfield J.F."/>
        </authorList>
    </citation>
    <scope>NUCLEOTIDE SEQUENCE [LARGE SCALE GENOMIC DNA]</scope>
</reference>
<proteinExistence type="inferred from homology"/>
<dbReference type="Gene3D" id="3.40.50.1980">
    <property type="entry name" value="Nitrogenase molybdenum iron protein domain"/>
    <property type="match status" value="2"/>
</dbReference>
<dbReference type="PROSITE" id="PS00611">
    <property type="entry name" value="HISOL_DEHYDROGENASE"/>
    <property type="match status" value="1"/>
</dbReference>
<dbReference type="InterPro" id="IPR001692">
    <property type="entry name" value="Histidinol_DH_CS"/>
</dbReference>
<protein>
    <submittedName>
        <fullName evidence="9">Histidinol dehydrogenase</fullName>
    </submittedName>
</protein>
<name>A0A2M7QJR8_9BACT</name>
<sequence length="436" mass="48131">MLNIYKWSETNKKIKKKILDRAMFDISEIREYVAKWIDVIKKEGNEGIVKYIREFDNKSFTLKDLKVSKNDIKNAYKRINPKVVEVIKRQISISRQNALSNARQETVLKSFVPGVQVGYKITPIESVGLTVPAGQVPLPTVMQILAVTAKAAGVPRVIACYPPTGDYPEMLIAADLAGVDEIYRVGGIAGIAAMAYGTKTIKPVLKIAGPGSIYTQTAKLLVYGQVTIDMVAGPSEAIILADEFANPIYCAADILARAEHAPDATGLLVTCSEKLAKATQKEVDRQIQYLSRKEIIEQSLSKYSVAVVLKNMEEVINFTNEYSPEHLEVLVKDPFATLPELKNAGSIFLGEYAPVAIGDYASGTNHILPTGFWSKMVSAVGIETFQKSSEIQYLTKEGLNNLEEIVDVVSGIEKLDAHWNSVNVRINKEKRFSETL</sequence>
<evidence type="ECO:0000256" key="8">
    <source>
        <dbReference type="RuleBase" id="RU004175"/>
    </source>
</evidence>
<dbReference type="NCBIfam" id="TIGR00069">
    <property type="entry name" value="hisD"/>
    <property type="match status" value="1"/>
</dbReference>
<dbReference type="InterPro" id="IPR016161">
    <property type="entry name" value="Ald_DH/histidinol_DH"/>
</dbReference>
<dbReference type="Proteomes" id="UP000229401">
    <property type="component" value="Unassembled WGS sequence"/>
</dbReference>
<dbReference type="InterPro" id="IPR012131">
    <property type="entry name" value="Hstdl_DH"/>
</dbReference>
<dbReference type="InterPro" id="IPR022695">
    <property type="entry name" value="Histidinol_DH_monofunct"/>
</dbReference>
<gene>
    <name evidence="9" type="primary">hisD</name>
    <name evidence="9" type="ORF">COY87_00190</name>
</gene>
<dbReference type="PANTHER" id="PTHR21256:SF2">
    <property type="entry name" value="HISTIDINE BIOSYNTHESIS TRIFUNCTIONAL PROTEIN"/>
    <property type="match status" value="1"/>
</dbReference>
<organism evidence="9 10">
    <name type="scientific">Candidatus Roizmanbacteria bacterium CG_4_10_14_0_8_um_filter_33_9</name>
    <dbReference type="NCBI Taxonomy" id="1974826"/>
    <lineage>
        <taxon>Bacteria</taxon>
        <taxon>Candidatus Roizmaniibacteriota</taxon>
    </lineage>
</organism>
<keyword evidence="3" id="KW-0479">Metal-binding</keyword>
<dbReference type="SUPFAM" id="SSF53720">
    <property type="entry name" value="ALDH-like"/>
    <property type="match status" value="1"/>
</dbReference>
<comment type="caution">
    <text evidence="9">The sequence shown here is derived from an EMBL/GenBank/DDBJ whole genome shotgun (WGS) entry which is preliminary data.</text>
</comment>
<dbReference type="FunFam" id="3.40.50.1980:FF:000001">
    <property type="entry name" value="Histidinol dehydrogenase"/>
    <property type="match status" value="1"/>
</dbReference>
<evidence type="ECO:0000313" key="10">
    <source>
        <dbReference type="Proteomes" id="UP000229401"/>
    </source>
</evidence>
<feature type="active site" description="Proton acceptor" evidence="7">
    <location>
        <position position="326"/>
    </location>
</feature>
<evidence type="ECO:0000256" key="5">
    <source>
        <dbReference type="ARBA" id="ARBA00023002"/>
    </source>
</evidence>
<comment type="cofactor">
    <cofactor evidence="1">
        <name>Zn(2+)</name>
        <dbReference type="ChEBI" id="CHEBI:29105"/>
    </cofactor>
</comment>
<dbReference type="GO" id="GO:0051287">
    <property type="term" value="F:NAD binding"/>
    <property type="evidence" value="ECO:0007669"/>
    <property type="project" value="InterPro"/>
</dbReference>
<dbReference type="Pfam" id="PF00815">
    <property type="entry name" value="Histidinol_dh"/>
    <property type="match status" value="1"/>
</dbReference>
<evidence type="ECO:0000256" key="4">
    <source>
        <dbReference type="ARBA" id="ARBA00022833"/>
    </source>
</evidence>
<comment type="similarity">
    <text evidence="2 6 8">Belongs to the histidinol dehydrogenase family.</text>
</comment>
<dbReference type="PRINTS" id="PR00083">
    <property type="entry name" value="HOLDHDRGNASE"/>
</dbReference>
<dbReference type="PIRSF" id="PIRSF000099">
    <property type="entry name" value="Histidinol_dh"/>
    <property type="match status" value="1"/>
</dbReference>
<dbReference type="EMBL" id="PFLI01000007">
    <property type="protein sequence ID" value="PIY72583.1"/>
    <property type="molecule type" value="Genomic_DNA"/>
</dbReference>
<feature type="active site" description="Proton acceptor" evidence="7">
    <location>
        <position position="325"/>
    </location>
</feature>
<dbReference type="AlphaFoldDB" id="A0A2M7QJR8"/>
<keyword evidence="5 6" id="KW-0560">Oxidoreductase</keyword>
<evidence type="ECO:0000256" key="1">
    <source>
        <dbReference type="ARBA" id="ARBA00001947"/>
    </source>
</evidence>
<dbReference type="GO" id="GO:0046872">
    <property type="term" value="F:metal ion binding"/>
    <property type="evidence" value="ECO:0007669"/>
    <property type="project" value="UniProtKB-KW"/>
</dbReference>
<evidence type="ECO:0000313" key="9">
    <source>
        <dbReference type="EMBL" id="PIY72583.1"/>
    </source>
</evidence>
<dbReference type="GO" id="GO:0004399">
    <property type="term" value="F:histidinol dehydrogenase activity"/>
    <property type="evidence" value="ECO:0007669"/>
    <property type="project" value="InterPro"/>
</dbReference>